<proteinExistence type="predicted"/>
<sequence length="119" mass="12698">MTSEELPSGNRWASAGPLDTQYAVGDVWVVVARGEVDLNNLPPLTEALTQAAETHATVVLDASGITFADSTFLNLLLRIHQATDLRIAAPGPQLERLLDLTGADGVLHLRPSVDEATTR</sequence>
<protein>
    <submittedName>
        <fullName evidence="1">STAS domain-containing protein</fullName>
    </submittedName>
</protein>
<dbReference type="EMBL" id="JBBKAJ010000022">
    <property type="protein sequence ID" value="MEJ8633020.1"/>
    <property type="molecule type" value="Genomic_DNA"/>
</dbReference>
<organism evidence="1 2">
    <name type="scientific">Streptomyces achmelvichensis</name>
    <dbReference type="NCBI Taxonomy" id="3134111"/>
    <lineage>
        <taxon>Bacteria</taxon>
        <taxon>Bacillati</taxon>
        <taxon>Actinomycetota</taxon>
        <taxon>Actinomycetes</taxon>
        <taxon>Kitasatosporales</taxon>
        <taxon>Streptomycetaceae</taxon>
        <taxon>Streptomyces</taxon>
    </lineage>
</organism>
<evidence type="ECO:0000313" key="2">
    <source>
        <dbReference type="Proteomes" id="UP001377168"/>
    </source>
</evidence>
<dbReference type="Proteomes" id="UP001377168">
    <property type="component" value="Unassembled WGS sequence"/>
</dbReference>
<keyword evidence="2" id="KW-1185">Reference proteome</keyword>
<gene>
    <name evidence="1" type="ORF">WKI67_06390</name>
</gene>
<comment type="caution">
    <text evidence="1">The sequence shown here is derived from an EMBL/GenBank/DDBJ whole genome shotgun (WGS) entry which is preliminary data.</text>
</comment>
<accession>A0ACC6PNP5</accession>
<reference evidence="1" key="1">
    <citation type="submission" date="2024-03" db="EMBL/GenBank/DDBJ databases">
        <title>Novel Streptomyces species of biotechnological and ecological value are a feature of Machair soil.</title>
        <authorList>
            <person name="Prole J.R."/>
            <person name="Goodfellow M."/>
            <person name="Allenby N."/>
            <person name="Ward A.C."/>
        </authorList>
    </citation>
    <scope>NUCLEOTIDE SEQUENCE</scope>
    <source>
        <strain evidence="1">MS2.AVA.5</strain>
    </source>
</reference>
<evidence type="ECO:0000313" key="1">
    <source>
        <dbReference type="EMBL" id="MEJ8633020.1"/>
    </source>
</evidence>
<name>A0ACC6PNP5_9ACTN</name>